<proteinExistence type="predicted"/>
<dbReference type="InterPro" id="IPR014577">
    <property type="entry name" value="UCP033093_metalloPase"/>
</dbReference>
<keyword evidence="3" id="KW-0269">Exonuclease</keyword>
<accession>A0A9W6NBK9</accession>
<dbReference type="SUPFAM" id="SSF56300">
    <property type="entry name" value="Metallo-dependent phosphatases"/>
    <property type="match status" value="1"/>
</dbReference>
<keyword evidence="2" id="KW-0378">Hydrolase</keyword>
<dbReference type="InterPro" id="IPR050535">
    <property type="entry name" value="DNA_Repair-Maintenance_Comp"/>
</dbReference>
<evidence type="ECO:0000313" key="5">
    <source>
        <dbReference type="EMBL" id="GLK84823.1"/>
    </source>
</evidence>
<dbReference type="GO" id="GO:0004527">
    <property type="term" value="F:exonuclease activity"/>
    <property type="evidence" value="ECO:0007669"/>
    <property type="project" value="UniProtKB-KW"/>
</dbReference>
<evidence type="ECO:0000313" key="6">
    <source>
        <dbReference type="Proteomes" id="UP001143330"/>
    </source>
</evidence>
<sequence>MSGRRMMFRFLHSSDLHLGKRFGNIADENLRGRLRDARHTVLGRLAARAREHGAGTVLLAGDSFDTETPTPDIRRQALAEMRHHAPLQWVLLPGNHDSLQATQLWSAIRAEAPPNVVIAAEPAPIELAPGVVLLPAPCTTRRPGRDLTEWMDAAPTPEGTLRLGLAHGAVRDFSEEGVGLDVLAPDRAARAGLAYLALGDWHGAVEVDARTRYSGTPEPDRFKHDRPGEALIVSFSAPAAPPEVIPVETASFSWRSLPLHLLSGDDGAGMLANLLPPGAARRQTLARILASGRASLSARTALAAAIAHAAPEFARLELDDSALTTDVEAGDLDLIDRAGALRDAAETLRAESLDEARSAAERAIARAALARLFSLSQQAGI</sequence>
<dbReference type="EMBL" id="BSFM01000014">
    <property type="protein sequence ID" value="GLK84823.1"/>
    <property type="molecule type" value="Genomic_DNA"/>
</dbReference>
<dbReference type="AlphaFoldDB" id="A0A9W6NBK9"/>
<reference evidence="5" key="2">
    <citation type="submission" date="2023-01" db="EMBL/GenBank/DDBJ databases">
        <authorList>
            <person name="Sun Q."/>
            <person name="Evtushenko L."/>
        </authorList>
    </citation>
    <scope>NUCLEOTIDE SEQUENCE</scope>
    <source>
        <strain evidence="5">VKM B-2789</strain>
    </source>
</reference>
<dbReference type="Pfam" id="PF00149">
    <property type="entry name" value="Metallophos"/>
    <property type="match status" value="1"/>
</dbReference>
<evidence type="ECO:0000256" key="3">
    <source>
        <dbReference type="ARBA" id="ARBA00022839"/>
    </source>
</evidence>
<reference evidence="5" key="1">
    <citation type="journal article" date="2014" name="Int. J. Syst. Evol. Microbiol.">
        <title>Complete genome sequence of Corynebacterium casei LMG S-19264T (=DSM 44701T), isolated from a smear-ripened cheese.</title>
        <authorList>
            <consortium name="US DOE Joint Genome Institute (JGI-PGF)"/>
            <person name="Walter F."/>
            <person name="Albersmeier A."/>
            <person name="Kalinowski J."/>
            <person name="Ruckert C."/>
        </authorList>
    </citation>
    <scope>NUCLEOTIDE SEQUENCE</scope>
    <source>
        <strain evidence="5">VKM B-2789</strain>
    </source>
</reference>
<evidence type="ECO:0000259" key="4">
    <source>
        <dbReference type="Pfam" id="PF00149"/>
    </source>
</evidence>
<keyword evidence="6" id="KW-1185">Reference proteome</keyword>
<dbReference type="PIRSF" id="PIRSF033093">
    <property type="entry name" value="UCP_ML1119"/>
    <property type="match status" value="1"/>
</dbReference>
<feature type="domain" description="Calcineurin-like phosphoesterase" evidence="4">
    <location>
        <begin position="8"/>
        <end position="114"/>
    </location>
</feature>
<dbReference type="Proteomes" id="UP001143330">
    <property type="component" value="Unassembled WGS sequence"/>
</dbReference>
<name>A0A9W6NBK9_9HYPH</name>
<comment type="caution">
    <text evidence="5">The sequence shown here is derived from an EMBL/GenBank/DDBJ whole genome shotgun (WGS) entry which is preliminary data.</text>
</comment>
<evidence type="ECO:0000256" key="1">
    <source>
        <dbReference type="ARBA" id="ARBA00022722"/>
    </source>
</evidence>
<dbReference type="InterPro" id="IPR041796">
    <property type="entry name" value="Mre11_N"/>
</dbReference>
<dbReference type="InterPro" id="IPR004843">
    <property type="entry name" value="Calcineurin-like_PHP"/>
</dbReference>
<organism evidence="5 6">
    <name type="scientific">Ancylobacter defluvii</name>
    <dbReference type="NCBI Taxonomy" id="1282440"/>
    <lineage>
        <taxon>Bacteria</taxon>
        <taxon>Pseudomonadati</taxon>
        <taxon>Pseudomonadota</taxon>
        <taxon>Alphaproteobacteria</taxon>
        <taxon>Hyphomicrobiales</taxon>
        <taxon>Xanthobacteraceae</taxon>
        <taxon>Ancylobacter</taxon>
    </lineage>
</organism>
<dbReference type="PANTHER" id="PTHR30337:SF0">
    <property type="entry name" value="NUCLEASE SBCCD SUBUNIT D"/>
    <property type="match status" value="1"/>
</dbReference>
<gene>
    <name evidence="5" type="ORF">GCM10017653_28930</name>
</gene>
<keyword evidence="1" id="KW-0540">Nuclease</keyword>
<evidence type="ECO:0000256" key="2">
    <source>
        <dbReference type="ARBA" id="ARBA00022801"/>
    </source>
</evidence>
<dbReference type="PANTHER" id="PTHR30337">
    <property type="entry name" value="COMPONENT OF ATP-DEPENDENT DSDNA EXONUCLEASE"/>
    <property type="match status" value="1"/>
</dbReference>
<protein>
    <submittedName>
        <fullName evidence="5">Metallophosphatase</fullName>
    </submittedName>
</protein>
<dbReference type="Gene3D" id="3.60.21.10">
    <property type="match status" value="1"/>
</dbReference>
<dbReference type="InterPro" id="IPR029052">
    <property type="entry name" value="Metallo-depent_PP-like"/>
</dbReference>
<dbReference type="CDD" id="cd00840">
    <property type="entry name" value="MPP_Mre11_N"/>
    <property type="match status" value="1"/>
</dbReference>